<dbReference type="SUPFAM" id="SSF50494">
    <property type="entry name" value="Trypsin-like serine proteases"/>
    <property type="match status" value="1"/>
</dbReference>
<dbReference type="EMBL" id="BOOR01000010">
    <property type="protein sequence ID" value="GII53455.1"/>
    <property type="molecule type" value="Genomic_DNA"/>
</dbReference>
<dbReference type="InterPro" id="IPR050430">
    <property type="entry name" value="Peptidase_S1"/>
</dbReference>
<organism evidence="6 7">
    <name type="scientific">Planotetraspora thailandica</name>
    <dbReference type="NCBI Taxonomy" id="487172"/>
    <lineage>
        <taxon>Bacteria</taxon>
        <taxon>Bacillati</taxon>
        <taxon>Actinomycetota</taxon>
        <taxon>Actinomycetes</taxon>
        <taxon>Streptosporangiales</taxon>
        <taxon>Streptosporangiaceae</taxon>
        <taxon>Planotetraspora</taxon>
    </lineage>
</organism>
<dbReference type="PROSITE" id="PS00135">
    <property type="entry name" value="TRYPSIN_SER"/>
    <property type="match status" value="1"/>
</dbReference>
<evidence type="ECO:0000259" key="5">
    <source>
        <dbReference type="PROSITE" id="PS50240"/>
    </source>
</evidence>
<dbReference type="InterPro" id="IPR001314">
    <property type="entry name" value="Peptidase_S1A"/>
</dbReference>
<dbReference type="SUPFAM" id="SSF69318">
    <property type="entry name" value="Integrin alpha N-terminal domain"/>
    <property type="match status" value="1"/>
</dbReference>
<keyword evidence="4" id="KW-0378">Hydrolase</keyword>
<evidence type="ECO:0000313" key="7">
    <source>
        <dbReference type="Proteomes" id="UP000605992"/>
    </source>
</evidence>
<keyword evidence="2" id="KW-0732">Signal</keyword>
<evidence type="ECO:0000256" key="4">
    <source>
        <dbReference type="RuleBase" id="RU363034"/>
    </source>
</evidence>
<dbReference type="PROSITE" id="PS00134">
    <property type="entry name" value="TRYPSIN_HIS"/>
    <property type="match status" value="1"/>
</dbReference>
<dbReference type="GO" id="GO:0004252">
    <property type="term" value="F:serine-type endopeptidase activity"/>
    <property type="evidence" value="ECO:0007669"/>
    <property type="project" value="InterPro"/>
</dbReference>
<dbReference type="Pfam" id="PF13517">
    <property type="entry name" value="FG-GAP_3"/>
    <property type="match status" value="1"/>
</dbReference>
<reference evidence="6" key="1">
    <citation type="submission" date="2021-01" db="EMBL/GenBank/DDBJ databases">
        <title>Whole genome shotgun sequence of Planotetraspora thailandica NBRC 104271.</title>
        <authorList>
            <person name="Komaki H."/>
            <person name="Tamura T."/>
        </authorList>
    </citation>
    <scope>NUCLEOTIDE SEQUENCE</scope>
    <source>
        <strain evidence="6">NBRC 104271</strain>
    </source>
</reference>
<keyword evidence="3" id="KW-1015">Disulfide bond</keyword>
<dbReference type="SMART" id="SM00020">
    <property type="entry name" value="Tryp_SPc"/>
    <property type="match status" value="1"/>
</dbReference>
<dbReference type="InterPro" id="IPR028994">
    <property type="entry name" value="Integrin_alpha_N"/>
</dbReference>
<dbReference type="InterPro" id="IPR001254">
    <property type="entry name" value="Trypsin_dom"/>
</dbReference>
<comment type="similarity">
    <text evidence="1">Belongs to the peptidase S1 family.</text>
</comment>
<evidence type="ECO:0000256" key="1">
    <source>
        <dbReference type="ARBA" id="ARBA00007664"/>
    </source>
</evidence>
<evidence type="ECO:0000256" key="3">
    <source>
        <dbReference type="ARBA" id="ARBA00023157"/>
    </source>
</evidence>
<name>A0A8J3UZG7_9ACTN</name>
<evidence type="ECO:0000313" key="6">
    <source>
        <dbReference type="EMBL" id="GII53455.1"/>
    </source>
</evidence>
<dbReference type="PROSITE" id="PS50240">
    <property type="entry name" value="TRYPSIN_DOM"/>
    <property type="match status" value="1"/>
</dbReference>
<keyword evidence="4" id="KW-0645">Protease</keyword>
<dbReference type="InterPro" id="IPR018114">
    <property type="entry name" value="TRYPSIN_HIS"/>
</dbReference>
<keyword evidence="7" id="KW-1185">Reference proteome</keyword>
<dbReference type="AlphaFoldDB" id="A0A8J3UZG7"/>
<accession>A0A8J3UZG7</accession>
<dbReference type="GO" id="GO:0006508">
    <property type="term" value="P:proteolysis"/>
    <property type="evidence" value="ECO:0007669"/>
    <property type="project" value="UniProtKB-KW"/>
</dbReference>
<dbReference type="InterPro" id="IPR013517">
    <property type="entry name" value="FG-GAP"/>
</dbReference>
<dbReference type="CDD" id="cd00190">
    <property type="entry name" value="Tryp_SPc"/>
    <property type="match status" value="1"/>
</dbReference>
<dbReference type="Pfam" id="PF00089">
    <property type="entry name" value="Trypsin"/>
    <property type="match status" value="1"/>
</dbReference>
<dbReference type="PRINTS" id="PR00722">
    <property type="entry name" value="CHYMOTRYPSIN"/>
</dbReference>
<dbReference type="Gene3D" id="2.130.10.130">
    <property type="entry name" value="Integrin alpha, N-terminal"/>
    <property type="match status" value="1"/>
</dbReference>
<sequence>MVQLWYFLSDTEALFCGGALIAPNKVLTAAHCVSGLDWYNNGVIVGNTANVPTDTLPPNAKLSFVKRQWSNPSYNEAKTDNDVAVLTLDGTFPMATAKIAASTDTALYKAGTNATVYGWGNTTSDPNDPGSDVLKKATLPIQADSTCNSALTGDFIAGHMICAGPVATGDDATTTTTCSGDSGGPLVVGGKIVGIVSWGIAQFDESGTVTKECGIAGTYPVFTKVSTYTGVTLARVFDTDWNGDSRADVFARASKGGTARYFKGATLTTYSSAGSGYSSWNKVLQTDLNRDGIVDYVVRTTTGALYWRHKSGSSFVNTKLSSSWGAVKQIITPGDVTGDALPDLMSVTSAGYLYVYPGKGNGTFGAAKKLSTGWLAYSQVVGHGDYNGDGKPDLLGRTSKGALYLHAGNASGTFTMSSRKLVGSSTTFASAKYIVTPGDVTGDGKSDLVVVNSAGSMYLWKGNGNGTFASPVKTKTGFTTYNLFG</sequence>
<dbReference type="PANTHER" id="PTHR24276">
    <property type="entry name" value="POLYSERASE-RELATED"/>
    <property type="match status" value="1"/>
</dbReference>
<dbReference type="Proteomes" id="UP000605992">
    <property type="component" value="Unassembled WGS sequence"/>
</dbReference>
<dbReference type="InterPro" id="IPR009003">
    <property type="entry name" value="Peptidase_S1_PA"/>
</dbReference>
<feature type="domain" description="Peptidase S1" evidence="5">
    <location>
        <begin position="1"/>
        <end position="247"/>
    </location>
</feature>
<dbReference type="InterPro" id="IPR033116">
    <property type="entry name" value="TRYPSIN_SER"/>
</dbReference>
<protein>
    <recommendedName>
        <fullName evidence="5">Peptidase S1 domain-containing protein</fullName>
    </recommendedName>
</protein>
<evidence type="ECO:0000256" key="2">
    <source>
        <dbReference type="ARBA" id="ARBA00022729"/>
    </source>
</evidence>
<comment type="caution">
    <text evidence="6">The sequence shown here is derived from an EMBL/GenBank/DDBJ whole genome shotgun (WGS) entry which is preliminary data.</text>
</comment>
<dbReference type="PANTHER" id="PTHR24276:SF98">
    <property type="entry name" value="FI18310P1-RELATED"/>
    <property type="match status" value="1"/>
</dbReference>
<dbReference type="Gene3D" id="2.40.10.10">
    <property type="entry name" value="Trypsin-like serine proteases"/>
    <property type="match status" value="1"/>
</dbReference>
<gene>
    <name evidence="6" type="ORF">Pth03_18440</name>
</gene>
<keyword evidence="4" id="KW-0720">Serine protease</keyword>
<dbReference type="InterPro" id="IPR043504">
    <property type="entry name" value="Peptidase_S1_PA_chymotrypsin"/>
</dbReference>
<proteinExistence type="inferred from homology"/>